<dbReference type="PANTHER" id="PTHR30457">
    <property type="entry name" value="5'-NUCLEOTIDASE SURE"/>
    <property type="match status" value="1"/>
</dbReference>
<dbReference type="SUPFAM" id="SSF64167">
    <property type="entry name" value="SurE-like"/>
    <property type="match status" value="1"/>
</dbReference>
<evidence type="ECO:0000256" key="5">
    <source>
        <dbReference type="ARBA" id="ARBA00022801"/>
    </source>
</evidence>
<sequence>MGERPLALVTNDDGITSPGLITLAEAARQADFDVVVAAPHAEASGAGASLSVFAERGAEMFYRHEHDELAGVPCFAVHGHPAYITLAALHGAFGPRPDVVLSGINRGGNIGTSVLHSGTVGAALTAAVNELPALAVSLDVLDREGPMYWDSVVPVLHAAFPLLYKVDAGVTLNVNVPNRPAAELGELRKAGLASFGAVHARIASFLASRQDLVTGVAPAPVEEGTDAELLNAGFPTVTAINPVLESTDQPVPERLDHR</sequence>
<evidence type="ECO:0000259" key="6">
    <source>
        <dbReference type="Pfam" id="PF01975"/>
    </source>
</evidence>
<dbReference type="AlphaFoldDB" id="A0A4R2R142"/>
<evidence type="ECO:0000256" key="1">
    <source>
        <dbReference type="ARBA" id="ARBA00000815"/>
    </source>
</evidence>
<evidence type="ECO:0000256" key="4">
    <source>
        <dbReference type="ARBA" id="ARBA00022723"/>
    </source>
</evidence>
<keyword evidence="8" id="KW-1185">Reference proteome</keyword>
<protein>
    <recommendedName>
        <fullName evidence="3">5'-nucleotidase</fullName>
        <ecNumber evidence="3">3.1.3.5</ecNumber>
    </recommendedName>
</protein>
<dbReference type="GO" id="GO:0008253">
    <property type="term" value="F:5'-nucleotidase activity"/>
    <property type="evidence" value="ECO:0007669"/>
    <property type="project" value="UniProtKB-EC"/>
</dbReference>
<evidence type="ECO:0000256" key="2">
    <source>
        <dbReference type="ARBA" id="ARBA00011062"/>
    </source>
</evidence>
<dbReference type="GO" id="GO:0046872">
    <property type="term" value="F:metal ion binding"/>
    <property type="evidence" value="ECO:0007669"/>
    <property type="project" value="UniProtKB-KW"/>
</dbReference>
<dbReference type="InterPro" id="IPR002828">
    <property type="entry name" value="SurE-like_Pase/nucleotidase"/>
</dbReference>
<reference evidence="7 8" key="1">
    <citation type="submission" date="2019-03" db="EMBL/GenBank/DDBJ databases">
        <title>Genomic Encyclopedia of Type Strains, Phase IV (KMG-IV): sequencing the most valuable type-strain genomes for metagenomic binning, comparative biology and taxonomic classification.</title>
        <authorList>
            <person name="Goeker M."/>
        </authorList>
    </citation>
    <scope>NUCLEOTIDE SEQUENCE [LARGE SCALE GENOMIC DNA]</scope>
    <source>
        <strain evidence="7 8">DSM 45765</strain>
    </source>
</reference>
<dbReference type="PANTHER" id="PTHR30457:SF0">
    <property type="entry name" value="PHOSPHATASE, PUTATIVE (AFU_ORTHOLOGUE AFUA_4G01070)-RELATED"/>
    <property type="match status" value="1"/>
</dbReference>
<gene>
    <name evidence="7" type="ORF">EV191_102521</name>
</gene>
<dbReference type="OrthoDB" id="9780815at2"/>
<dbReference type="EMBL" id="SLXQ01000002">
    <property type="protein sequence ID" value="TCP55309.1"/>
    <property type="molecule type" value="Genomic_DNA"/>
</dbReference>
<accession>A0A4R2R142</accession>
<organism evidence="7 8">
    <name type="scientific">Tamaricihabitans halophyticus</name>
    <dbReference type="NCBI Taxonomy" id="1262583"/>
    <lineage>
        <taxon>Bacteria</taxon>
        <taxon>Bacillati</taxon>
        <taxon>Actinomycetota</taxon>
        <taxon>Actinomycetes</taxon>
        <taxon>Pseudonocardiales</taxon>
        <taxon>Pseudonocardiaceae</taxon>
        <taxon>Tamaricihabitans</taxon>
    </lineage>
</organism>
<feature type="domain" description="Survival protein SurE-like phosphatase/nucleotidase" evidence="6">
    <location>
        <begin position="8"/>
        <end position="188"/>
    </location>
</feature>
<dbReference type="Pfam" id="PF01975">
    <property type="entry name" value="SurE"/>
    <property type="match status" value="1"/>
</dbReference>
<dbReference type="Proteomes" id="UP000294911">
    <property type="component" value="Unassembled WGS sequence"/>
</dbReference>
<proteinExistence type="inferred from homology"/>
<comment type="caution">
    <text evidence="7">The sequence shown here is derived from an EMBL/GenBank/DDBJ whole genome shotgun (WGS) entry which is preliminary data.</text>
</comment>
<name>A0A4R2R142_9PSEU</name>
<evidence type="ECO:0000313" key="8">
    <source>
        <dbReference type="Proteomes" id="UP000294911"/>
    </source>
</evidence>
<comment type="similarity">
    <text evidence="2">Belongs to the SurE nucleotidase family.</text>
</comment>
<evidence type="ECO:0000256" key="3">
    <source>
        <dbReference type="ARBA" id="ARBA00012643"/>
    </source>
</evidence>
<keyword evidence="4" id="KW-0479">Metal-binding</keyword>
<keyword evidence="5" id="KW-0378">Hydrolase</keyword>
<dbReference type="InterPro" id="IPR030048">
    <property type="entry name" value="SurE"/>
</dbReference>
<comment type="catalytic activity">
    <reaction evidence="1">
        <text>a ribonucleoside 5'-phosphate + H2O = a ribonucleoside + phosphate</text>
        <dbReference type="Rhea" id="RHEA:12484"/>
        <dbReference type="ChEBI" id="CHEBI:15377"/>
        <dbReference type="ChEBI" id="CHEBI:18254"/>
        <dbReference type="ChEBI" id="CHEBI:43474"/>
        <dbReference type="ChEBI" id="CHEBI:58043"/>
        <dbReference type="EC" id="3.1.3.5"/>
    </reaction>
</comment>
<dbReference type="RefSeq" id="WP_132876646.1">
    <property type="nucleotide sequence ID" value="NZ_SLXQ01000002.1"/>
</dbReference>
<dbReference type="EC" id="3.1.3.5" evidence="3"/>
<dbReference type="Gene3D" id="3.40.1210.10">
    <property type="entry name" value="Survival protein SurE-like phosphatase/nucleotidase"/>
    <property type="match status" value="1"/>
</dbReference>
<evidence type="ECO:0000313" key="7">
    <source>
        <dbReference type="EMBL" id="TCP55309.1"/>
    </source>
</evidence>
<dbReference type="InterPro" id="IPR036523">
    <property type="entry name" value="SurE-like_sf"/>
</dbReference>